<evidence type="ECO:0000313" key="4">
    <source>
        <dbReference type="Proteomes" id="UP001289066"/>
    </source>
</evidence>
<dbReference type="Gene3D" id="3.30.379.10">
    <property type="entry name" value="Chitobiase/beta-hexosaminidase domain 2-like"/>
    <property type="match status" value="1"/>
</dbReference>
<evidence type="ECO:0000256" key="2">
    <source>
        <dbReference type="SAM" id="SignalP"/>
    </source>
</evidence>
<dbReference type="EMBL" id="WNVG01001578">
    <property type="protein sequence ID" value="MDZ5035378.1"/>
    <property type="molecule type" value="Genomic_DNA"/>
</dbReference>
<dbReference type="GO" id="GO:0016787">
    <property type="term" value="F:hydrolase activity"/>
    <property type="evidence" value="ECO:0007669"/>
    <property type="project" value="UniProtKB-KW"/>
</dbReference>
<evidence type="ECO:0000313" key="3">
    <source>
        <dbReference type="EMBL" id="MDZ5035378.1"/>
    </source>
</evidence>
<gene>
    <name evidence="3" type="ORF">GNF81_22115</name>
</gene>
<dbReference type="InterPro" id="IPR029018">
    <property type="entry name" value="Hex-like_dom2"/>
</dbReference>
<protein>
    <submittedName>
        <fullName evidence="3">Beta-N-acetylhexosaminidase</fullName>
    </submittedName>
</protein>
<feature type="signal peptide" evidence="2">
    <location>
        <begin position="1"/>
        <end position="27"/>
    </location>
</feature>
<dbReference type="GO" id="GO:0005975">
    <property type="term" value="P:carbohydrate metabolic process"/>
    <property type="evidence" value="ECO:0007669"/>
    <property type="project" value="UniProtKB-ARBA"/>
</dbReference>
<proteinExistence type="predicted"/>
<feature type="chain" id="PRO_5043734791" evidence="2">
    <location>
        <begin position="28"/>
        <end position="125"/>
    </location>
</feature>
<dbReference type="Proteomes" id="UP001289066">
    <property type="component" value="Unassembled WGS sequence"/>
</dbReference>
<keyword evidence="1" id="KW-0378">Hydrolase</keyword>
<dbReference type="AlphaFoldDB" id="A0AAW9JA05"/>
<comment type="caution">
    <text evidence="3">The sequence shown here is derived from an EMBL/GenBank/DDBJ whole genome shotgun (WGS) entry which is preliminary data.</text>
</comment>
<sequence>MGKLKSKICTILSFVYLFTLTPTISFAETKATDVNNEVSLERALIPKPLSNYQTEGKFILTENTSIYVQGNTEEETDEIFKTGEYISNKFSQSTGFPFDVVKGANVPDGNIYLTTVGGEEEQGNE</sequence>
<name>A0AAW9JA05_CLOPF</name>
<reference evidence="3" key="1">
    <citation type="submission" date="2019-11" db="EMBL/GenBank/DDBJ databases">
        <title>Characterization of Clostridium perfringens isolates from swine manure treated agricultural soils.</title>
        <authorList>
            <person name="Wushke S.T."/>
        </authorList>
    </citation>
    <scope>NUCLEOTIDE SEQUENCE</scope>
    <source>
        <strain evidence="3">X15</strain>
    </source>
</reference>
<feature type="non-terminal residue" evidence="3">
    <location>
        <position position="125"/>
    </location>
</feature>
<keyword evidence="2" id="KW-0732">Signal</keyword>
<organism evidence="3 4">
    <name type="scientific">Clostridium perfringens</name>
    <dbReference type="NCBI Taxonomy" id="1502"/>
    <lineage>
        <taxon>Bacteria</taxon>
        <taxon>Bacillati</taxon>
        <taxon>Bacillota</taxon>
        <taxon>Clostridia</taxon>
        <taxon>Eubacteriales</taxon>
        <taxon>Clostridiaceae</taxon>
        <taxon>Clostridium</taxon>
    </lineage>
</organism>
<evidence type="ECO:0000256" key="1">
    <source>
        <dbReference type="ARBA" id="ARBA00022801"/>
    </source>
</evidence>
<accession>A0AAW9JA05</accession>